<name>A0AAW5WUT4_9LACO</name>
<sequence>MMSVDYKAINFKADLKNAKRTAGDTVIQLSAKGKDVDMNLLGEIMDANGGVKVTIESNQTELVKDNHEADGQTELLGEDD</sequence>
<dbReference type="AlphaFoldDB" id="A0AAW5WUT4"/>
<protein>
    <submittedName>
        <fullName evidence="1">Uncharacterized protein</fullName>
    </submittedName>
</protein>
<accession>A0AAW5WUT4</accession>
<evidence type="ECO:0000313" key="2">
    <source>
        <dbReference type="Proteomes" id="UP001212401"/>
    </source>
</evidence>
<gene>
    <name evidence="1" type="ORF">L2724_09460</name>
</gene>
<evidence type="ECO:0000313" key="1">
    <source>
        <dbReference type="EMBL" id="MCZ3668466.1"/>
    </source>
</evidence>
<proteinExistence type="predicted"/>
<dbReference type="EMBL" id="JAKHPH010000054">
    <property type="protein sequence ID" value="MCZ3668466.1"/>
    <property type="molecule type" value="Genomic_DNA"/>
</dbReference>
<comment type="caution">
    <text evidence="1">The sequence shown here is derived from an EMBL/GenBank/DDBJ whole genome shotgun (WGS) entry which is preliminary data.</text>
</comment>
<organism evidence="1 2">
    <name type="scientific">Limosilactobacillus vaginalis</name>
    <dbReference type="NCBI Taxonomy" id="1633"/>
    <lineage>
        <taxon>Bacteria</taxon>
        <taxon>Bacillati</taxon>
        <taxon>Bacillota</taxon>
        <taxon>Bacilli</taxon>
        <taxon>Lactobacillales</taxon>
        <taxon>Lactobacillaceae</taxon>
        <taxon>Limosilactobacillus</taxon>
    </lineage>
</organism>
<reference evidence="1" key="1">
    <citation type="submission" date="2022-01" db="EMBL/GenBank/DDBJ databases">
        <title>VMRC isolate genome collection.</title>
        <authorList>
            <person name="France M."/>
            <person name="Rutt L."/>
            <person name="Humphrys M."/>
            <person name="Ravel J."/>
        </authorList>
    </citation>
    <scope>NUCLEOTIDE SEQUENCE</scope>
    <source>
        <strain evidence="1">C0048A1</strain>
    </source>
</reference>
<dbReference type="Proteomes" id="UP001212401">
    <property type="component" value="Unassembled WGS sequence"/>
</dbReference>
<dbReference type="RefSeq" id="WP_146001934.1">
    <property type="nucleotide sequence ID" value="NZ_JAKHPH010000054.1"/>
</dbReference>